<feature type="transmembrane region" description="Helical" evidence="8">
    <location>
        <begin position="222"/>
        <end position="250"/>
    </location>
</feature>
<evidence type="ECO:0000256" key="4">
    <source>
        <dbReference type="ARBA" id="ARBA00022475"/>
    </source>
</evidence>
<dbReference type="SUPFAM" id="SSF81345">
    <property type="entry name" value="ABC transporter involved in vitamin B12 uptake, BtuC"/>
    <property type="match status" value="1"/>
</dbReference>
<evidence type="ECO:0000313" key="9">
    <source>
        <dbReference type="EMBL" id="THH36686.1"/>
    </source>
</evidence>
<dbReference type="InterPro" id="IPR000522">
    <property type="entry name" value="ABC_transptr_permease_BtuC"/>
</dbReference>
<dbReference type="AlphaFoldDB" id="A0A4S4NBB5"/>
<comment type="caution">
    <text evidence="9">The sequence shown here is derived from an EMBL/GenBank/DDBJ whole genome shotgun (WGS) entry which is preliminary data.</text>
</comment>
<keyword evidence="3" id="KW-0813">Transport</keyword>
<dbReference type="Pfam" id="PF01032">
    <property type="entry name" value="FecCD"/>
    <property type="match status" value="1"/>
</dbReference>
<protein>
    <submittedName>
        <fullName evidence="9">Enterobactin ABC transporter permease</fullName>
    </submittedName>
</protein>
<dbReference type="EMBL" id="SRKY01000002">
    <property type="protein sequence ID" value="THH36686.1"/>
    <property type="molecule type" value="Genomic_DNA"/>
</dbReference>
<dbReference type="GO" id="GO:0005886">
    <property type="term" value="C:plasma membrane"/>
    <property type="evidence" value="ECO:0007669"/>
    <property type="project" value="UniProtKB-SubCell"/>
</dbReference>
<keyword evidence="6 8" id="KW-1133">Transmembrane helix</keyword>
<gene>
    <name evidence="9" type="ORF">E4Z66_06965</name>
</gene>
<comment type="similarity">
    <text evidence="2">Belongs to the binding-protein-dependent transport system permease family. FecCD subfamily.</text>
</comment>
<reference evidence="9 10" key="1">
    <citation type="submission" date="2019-04" db="EMBL/GenBank/DDBJ databases">
        <title>Shimia ponticola sp. nov., isolated from seawater.</title>
        <authorList>
            <person name="Kim Y.-O."/>
            <person name="Yoon J.-H."/>
        </authorList>
    </citation>
    <scope>NUCLEOTIDE SEQUENCE [LARGE SCALE GENOMIC DNA]</scope>
    <source>
        <strain evidence="9 10">MYP11</strain>
    </source>
</reference>
<accession>A0A4S4NBB5</accession>
<evidence type="ECO:0000256" key="7">
    <source>
        <dbReference type="ARBA" id="ARBA00023136"/>
    </source>
</evidence>
<keyword evidence="7 8" id="KW-0472">Membrane</keyword>
<evidence type="ECO:0000313" key="10">
    <source>
        <dbReference type="Proteomes" id="UP000306602"/>
    </source>
</evidence>
<evidence type="ECO:0000256" key="2">
    <source>
        <dbReference type="ARBA" id="ARBA00007935"/>
    </source>
</evidence>
<dbReference type="Gene3D" id="1.10.3470.10">
    <property type="entry name" value="ABC transporter involved in vitamin B12 uptake, BtuC"/>
    <property type="match status" value="1"/>
</dbReference>
<feature type="transmembrane region" description="Helical" evidence="8">
    <location>
        <begin position="72"/>
        <end position="93"/>
    </location>
</feature>
<evidence type="ECO:0000256" key="1">
    <source>
        <dbReference type="ARBA" id="ARBA00004651"/>
    </source>
</evidence>
<dbReference type="PANTHER" id="PTHR30472">
    <property type="entry name" value="FERRIC ENTEROBACTIN TRANSPORT SYSTEM PERMEASE PROTEIN"/>
    <property type="match status" value="1"/>
</dbReference>
<keyword evidence="10" id="KW-1185">Reference proteome</keyword>
<keyword evidence="5 8" id="KW-0812">Transmembrane</keyword>
<dbReference type="GO" id="GO:0033214">
    <property type="term" value="P:siderophore-iron import into cell"/>
    <property type="evidence" value="ECO:0007669"/>
    <property type="project" value="TreeGrafter"/>
</dbReference>
<comment type="subcellular location">
    <subcellularLocation>
        <location evidence="1">Cell membrane</location>
        <topology evidence="1">Multi-pass membrane protein</topology>
    </subcellularLocation>
</comment>
<dbReference type="PANTHER" id="PTHR30472:SF19">
    <property type="entry name" value="PETROBACTIN IMPORT SYSTEM PERMEASE PROTEIN YCLO"/>
    <property type="match status" value="1"/>
</dbReference>
<dbReference type="OrthoDB" id="9796260at2"/>
<name>A0A4S4NBB5_9RHOB</name>
<feature type="transmembrane region" description="Helical" evidence="8">
    <location>
        <begin position="99"/>
        <end position="121"/>
    </location>
</feature>
<evidence type="ECO:0000256" key="6">
    <source>
        <dbReference type="ARBA" id="ARBA00022989"/>
    </source>
</evidence>
<feature type="transmembrane region" description="Helical" evidence="8">
    <location>
        <begin position="40"/>
        <end position="60"/>
    </location>
</feature>
<feature type="transmembrane region" description="Helical" evidence="8">
    <location>
        <begin position="288"/>
        <end position="309"/>
    </location>
</feature>
<dbReference type="RefSeq" id="WP_136462287.1">
    <property type="nucleotide sequence ID" value="NZ_SRKY01000002.1"/>
</dbReference>
<evidence type="ECO:0000256" key="3">
    <source>
        <dbReference type="ARBA" id="ARBA00022448"/>
    </source>
</evidence>
<evidence type="ECO:0000256" key="5">
    <source>
        <dbReference type="ARBA" id="ARBA00022692"/>
    </source>
</evidence>
<feature type="transmembrane region" description="Helical" evidence="8">
    <location>
        <begin position="174"/>
        <end position="194"/>
    </location>
</feature>
<proteinExistence type="inferred from homology"/>
<feature type="transmembrane region" description="Helical" evidence="8">
    <location>
        <begin position="262"/>
        <end position="282"/>
    </location>
</feature>
<sequence length="314" mass="33580">MFGRRLLLLTLGLCLCIALYLVWGARGNWGFVLPFRANKLAAMLLVALSVSSATVLFQTITRNSILTPSVMGFDALYLLTLTALIFVLGGQSFMQLPAIGQFLVNTVLMMGAALALFGTLLRRGGSDLFRMILTGIIFAGLFRSVTSFLQRIIDPNEFMVVQANSFARFARVELPLLALAGALTLAALGAAWHMRHRLDVLALGEQTAISLGESPRRGLFQVLILVSVLVSVSTALVGPMAFLGLLVVSVARQITPTVSHAVLLPSAGLVSAITLVGGQLVLERALQSSTPLVVVVDVLGGLVFLTLLLRRTPR</sequence>
<dbReference type="GO" id="GO:0022857">
    <property type="term" value="F:transmembrane transporter activity"/>
    <property type="evidence" value="ECO:0007669"/>
    <property type="project" value="InterPro"/>
</dbReference>
<keyword evidence="4" id="KW-1003">Cell membrane</keyword>
<dbReference type="InterPro" id="IPR037294">
    <property type="entry name" value="ABC_BtuC-like"/>
</dbReference>
<organism evidence="9 10">
    <name type="scientific">Aliishimia ponticola</name>
    <dbReference type="NCBI Taxonomy" id="2499833"/>
    <lineage>
        <taxon>Bacteria</taxon>
        <taxon>Pseudomonadati</taxon>
        <taxon>Pseudomonadota</taxon>
        <taxon>Alphaproteobacteria</taxon>
        <taxon>Rhodobacterales</taxon>
        <taxon>Paracoccaceae</taxon>
        <taxon>Aliishimia</taxon>
    </lineage>
</organism>
<dbReference type="Proteomes" id="UP000306602">
    <property type="component" value="Unassembled WGS sequence"/>
</dbReference>
<evidence type="ECO:0000256" key="8">
    <source>
        <dbReference type="SAM" id="Phobius"/>
    </source>
</evidence>